<dbReference type="Proteomes" id="UP000309340">
    <property type="component" value="Unassembled WGS sequence"/>
</dbReference>
<accession>A0A4U0WBY1</accession>
<dbReference type="AlphaFoldDB" id="A0A4U0WBY1"/>
<keyword evidence="2" id="KW-1185">Reference proteome</keyword>
<dbReference type="STRING" id="329884.A0A4U0WBY1"/>
<evidence type="ECO:0000313" key="2">
    <source>
        <dbReference type="Proteomes" id="UP000309340"/>
    </source>
</evidence>
<name>A0A4U0WBY1_9PEZI</name>
<dbReference type="EMBL" id="NAJQ01001380">
    <property type="protein sequence ID" value="TKA59858.1"/>
    <property type="molecule type" value="Genomic_DNA"/>
</dbReference>
<comment type="caution">
    <text evidence="1">The sequence shown here is derived from an EMBL/GenBank/DDBJ whole genome shotgun (WGS) entry which is preliminary data.</text>
</comment>
<dbReference type="OrthoDB" id="4357141at2759"/>
<sequence length="160" mass="17696">MSVPCEAGSLDVDLTKQPVTPSLHRHLRKLVKAAETSFAKSALQQDQIRFLFRINTEAKIRRSTNSIVLGKAKVTSFKDLTEARPKQTEKEVGKLAKDKWTRGRKHEDGALEACMPVRKTKAARIREAPETARKPVQLAESQHMGGLIAQGSGRAPVAQM</sequence>
<reference evidence="1 2" key="1">
    <citation type="submission" date="2017-03" db="EMBL/GenBank/DDBJ databases">
        <title>Genomes of endolithic fungi from Antarctica.</title>
        <authorList>
            <person name="Coleine C."/>
            <person name="Masonjones S."/>
            <person name="Stajich J.E."/>
        </authorList>
    </citation>
    <scope>NUCLEOTIDE SEQUENCE [LARGE SCALE GENOMIC DNA]</scope>
    <source>
        <strain evidence="1 2">CCFEE 5184</strain>
    </source>
</reference>
<evidence type="ECO:0000313" key="1">
    <source>
        <dbReference type="EMBL" id="TKA59858.1"/>
    </source>
</evidence>
<proteinExistence type="predicted"/>
<gene>
    <name evidence="1" type="ORF">B0A55_13276</name>
</gene>
<protein>
    <submittedName>
        <fullName evidence="1">Uncharacterized protein</fullName>
    </submittedName>
</protein>
<organism evidence="1 2">
    <name type="scientific">Friedmanniomyces simplex</name>
    <dbReference type="NCBI Taxonomy" id="329884"/>
    <lineage>
        <taxon>Eukaryota</taxon>
        <taxon>Fungi</taxon>
        <taxon>Dikarya</taxon>
        <taxon>Ascomycota</taxon>
        <taxon>Pezizomycotina</taxon>
        <taxon>Dothideomycetes</taxon>
        <taxon>Dothideomycetidae</taxon>
        <taxon>Mycosphaerellales</taxon>
        <taxon>Teratosphaeriaceae</taxon>
        <taxon>Friedmanniomyces</taxon>
    </lineage>
</organism>